<feature type="transmembrane region" description="Helical" evidence="9">
    <location>
        <begin position="171"/>
        <end position="198"/>
    </location>
</feature>
<evidence type="ECO:0000259" key="11">
    <source>
        <dbReference type="PROSITE" id="PS50928"/>
    </source>
</evidence>
<evidence type="ECO:0000256" key="7">
    <source>
        <dbReference type="ARBA" id="ARBA00022989"/>
    </source>
</evidence>
<keyword evidence="6 9" id="KW-0812">Transmembrane</keyword>
<evidence type="ECO:0000256" key="6">
    <source>
        <dbReference type="ARBA" id="ARBA00022692"/>
    </source>
</evidence>
<dbReference type="eggNOG" id="COG3833">
    <property type="taxonomic scope" value="Bacteria"/>
</dbReference>
<evidence type="ECO:0000256" key="2">
    <source>
        <dbReference type="ARBA" id="ARBA00009047"/>
    </source>
</evidence>
<reference evidence="12 13" key="1">
    <citation type="journal article" date="2009" name="Stand. Genomic Sci.">
        <title>Complete genome sequence of Kytococcus sedentarius type strain (541).</title>
        <authorList>
            <person name="Sims D."/>
            <person name="Brettin T."/>
            <person name="Detter J.C."/>
            <person name="Han C."/>
            <person name="Lapidus A."/>
            <person name="Copeland A."/>
            <person name="Glavina Del Rio T."/>
            <person name="Nolan M."/>
            <person name="Chen F."/>
            <person name="Lucas S."/>
            <person name="Tice H."/>
            <person name="Cheng J.F."/>
            <person name="Bruce D."/>
            <person name="Goodwin L."/>
            <person name="Pitluck S."/>
            <person name="Ovchinnikova G."/>
            <person name="Pati A."/>
            <person name="Ivanova N."/>
            <person name="Mavrommatis K."/>
            <person name="Chen A."/>
            <person name="Palaniappan K."/>
            <person name="D'haeseleer P."/>
            <person name="Chain P."/>
            <person name="Bristow J."/>
            <person name="Eisen J.A."/>
            <person name="Markowitz V."/>
            <person name="Hugenholtz P."/>
            <person name="Schneider S."/>
            <person name="Goker M."/>
            <person name="Pukall R."/>
            <person name="Kyrpides N.C."/>
            <person name="Klenk H.P."/>
        </authorList>
    </citation>
    <scope>NUCLEOTIDE SEQUENCE [LARGE SCALE GENOMIC DNA]</scope>
    <source>
        <strain evidence="13">ATCC 14392 / DSM 20547 / JCM 11482 / CCUG 33030 / NBRC 15357 / NCTC 11040 / CCM 314 / 541</strain>
    </source>
</reference>
<dbReference type="PANTHER" id="PTHR32243:SF50">
    <property type="entry name" value="MALTOSE_MALTODEXTRIN TRANSPORT SYSTEM PERMEASE PROTEIN MALG"/>
    <property type="match status" value="1"/>
</dbReference>
<evidence type="ECO:0000256" key="5">
    <source>
        <dbReference type="ARBA" id="ARBA00022597"/>
    </source>
</evidence>
<dbReference type="GO" id="GO:0042956">
    <property type="term" value="P:maltodextrin transmembrane transport"/>
    <property type="evidence" value="ECO:0007669"/>
    <property type="project" value="TreeGrafter"/>
</dbReference>
<feature type="domain" description="ABC transmembrane type-1" evidence="11">
    <location>
        <begin position="106"/>
        <end position="305"/>
    </location>
</feature>
<feature type="transmembrane region" description="Helical" evidence="9">
    <location>
        <begin position="287"/>
        <end position="305"/>
    </location>
</feature>
<dbReference type="KEGG" id="kse:Ksed_03810"/>
<keyword evidence="4" id="KW-1003">Cell membrane</keyword>
<feature type="region of interest" description="Disordered" evidence="10">
    <location>
        <begin position="1"/>
        <end position="39"/>
    </location>
</feature>
<dbReference type="Gene3D" id="1.10.3720.10">
    <property type="entry name" value="MetI-like"/>
    <property type="match status" value="1"/>
</dbReference>
<keyword evidence="13" id="KW-1185">Reference proteome</keyword>
<dbReference type="Pfam" id="PF00528">
    <property type="entry name" value="BPD_transp_1"/>
    <property type="match status" value="1"/>
</dbReference>
<evidence type="ECO:0000313" key="12">
    <source>
        <dbReference type="EMBL" id="ACV05457.1"/>
    </source>
</evidence>
<dbReference type="GO" id="GO:0005886">
    <property type="term" value="C:plasma membrane"/>
    <property type="evidence" value="ECO:0007669"/>
    <property type="project" value="UniProtKB-SubCell"/>
</dbReference>
<evidence type="ECO:0000256" key="1">
    <source>
        <dbReference type="ARBA" id="ARBA00004651"/>
    </source>
</evidence>
<protein>
    <submittedName>
        <fullName evidence="12">Carbohydrate ABC transporter membrane protein</fullName>
    </submittedName>
</protein>
<dbReference type="PANTHER" id="PTHR32243">
    <property type="entry name" value="MALTOSE TRANSPORT SYSTEM PERMEASE-RELATED"/>
    <property type="match status" value="1"/>
</dbReference>
<comment type="subcellular location">
    <subcellularLocation>
        <location evidence="1 9">Cell membrane</location>
        <topology evidence="1 9">Multi-pass membrane protein</topology>
    </subcellularLocation>
</comment>
<dbReference type="PROSITE" id="PS50928">
    <property type="entry name" value="ABC_TM1"/>
    <property type="match status" value="1"/>
</dbReference>
<name>C7NK70_KYTSD</name>
<dbReference type="SUPFAM" id="SSF161098">
    <property type="entry name" value="MetI-like"/>
    <property type="match status" value="1"/>
</dbReference>
<feature type="transmembrane region" description="Helical" evidence="9">
    <location>
        <begin position="143"/>
        <end position="165"/>
    </location>
</feature>
<evidence type="ECO:0000256" key="3">
    <source>
        <dbReference type="ARBA" id="ARBA00022448"/>
    </source>
</evidence>
<evidence type="ECO:0000256" key="9">
    <source>
        <dbReference type="RuleBase" id="RU363032"/>
    </source>
</evidence>
<feature type="transmembrane region" description="Helical" evidence="9">
    <location>
        <begin position="232"/>
        <end position="250"/>
    </location>
</feature>
<gene>
    <name evidence="12" type="ordered locus">Ksed_03810</name>
</gene>
<sequence>MSTAINPSDAVGPQDGAPVAGVTDEESSPPPASRTRMVGQRRGTGTWWRHLLVWVAIAWSLFPIVFILSAALNPAGTLATSSLIPSGFSLENWRELFETRPYWTWYRNALVISLVATAGAVFIGACAAYAFSRLRFTGRRPGLFALLLVQMFPALLTFVALYFTMVRVGEIIPAIGLNTSLGLILVYLGGAMGANIWLLKGYFDTVPRELDEAATIDGASHARIFFTMTLRLVAPILVTVAMLAFVQFWGEFMLASIFLKDADAQTLGVGLWQMQQGNEKNAQFGEFAAGALLASIPVVVLYLVFQRQLVSGLTSGSVK</sequence>
<evidence type="ECO:0000313" key="13">
    <source>
        <dbReference type="Proteomes" id="UP000006666"/>
    </source>
</evidence>
<dbReference type="EMBL" id="CP001686">
    <property type="protein sequence ID" value="ACV05457.1"/>
    <property type="molecule type" value="Genomic_DNA"/>
</dbReference>
<feature type="transmembrane region" description="Helical" evidence="9">
    <location>
        <begin position="109"/>
        <end position="131"/>
    </location>
</feature>
<keyword evidence="7 9" id="KW-1133">Transmembrane helix</keyword>
<comment type="similarity">
    <text evidence="2">Belongs to the binding-protein-dependent transport system permease family. MalFG subfamily.</text>
</comment>
<proteinExistence type="inferred from homology"/>
<dbReference type="GO" id="GO:0015423">
    <property type="term" value="F:ABC-type maltose transporter activity"/>
    <property type="evidence" value="ECO:0007669"/>
    <property type="project" value="TreeGrafter"/>
</dbReference>
<organism evidence="12 13">
    <name type="scientific">Kytococcus sedentarius (strain ATCC 14392 / DSM 20547 / JCM 11482 / CCUG 33030 / NBRC 15357 / NCTC 11040 / CCM 314 / 541)</name>
    <name type="common">Micrococcus sedentarius</name>
    <dbReference type="NCBI Taxonomy" id="478801"/>
    <lineage>
        <taxon>Bacteria</taxon>
        <taxon>Bacillati</taxon>
        <taxon>Actinomycetota</taxon>
        <taxon>Actinomycetes</taxon>
        <taxon>Micrococcales</taxon>
        <taxon>Kytococcaceae</taxon>
        <taxon>Kytococcus</taxon>
    </lineage>
</organism>
<dbReference type="CDD" id="cd06261">
    <property type="entry name" value="TM_PBP2"/>
    <property type="match status" value="1"/>
</dbReference>
<dbReference type="RefSeq" id="WP_012801875.1">
    <property type="nucleotide sequence ID" value="NC_013169.1"/>
</dbReference>
<dbReference type="InterPro" id="IPR035906">
    <property type="entry name" value="MetI-like_sf"/>
</dbReference>
<dbReference type="HOGENOM" id="CLU_016047_1_2_11"/>
<dbReference type="AlphaFoldDB" id="C7NK70"/>
<keyword evidence="8 9" id="KW-0472">Membrane</keyword>
<evidence type="ECO:0000256" key="4">
    <source>
        <dbReference type="ARBA" id="ARBA00022475"/>
    </source>
</evidence>
<dbReference type="InterPro" id="IPR000515">
    <property type="entry name" value="MetI-like"/>
</dbReference>
<dbReference type="Proteomes" id="UP000006666">
    <property type="component" value="Chromosome"/>
</dbReference>
<accession>C7NK70</accession>
<keyword evidence="5" id="KW-0762">Sugar transport</keyword>
<evidence type="ECO:0000256" key="10">
    <source>
        <dbReference type="SAM" id="MobiDB-lite"/>
    </source>
</evidence>
<evidence type="ECO:0000256" key="8">
    <source>
        <dbReference type="ARBA" id="ARBA00023136"/>
    </source>
</evidence>
<keyword evidence="3 9" id="KW-0813">Transport</keyword>
<feature type="transmembrane region" description="Helical" evidence="9">
    <location>
        <begin position="51"/>
        <end position="72"/>
    </location>
</feature>
<dbReference type="InterPro" id="IPR050901">
    <property type="entry name" value="BP-dep_ABC_trans_perm"/>
</dbReference>
<dbReference type="STRING" id="478801.Ksed_03810"/>